<dbReference type="Proteomes" id="UP000191905">
    <property type="component" value="Unassembled WGS sequence"/>
</dbReference>
<gene>
    <name evidence="1" type="ORF">BFN67_22080</name>
</gene>
<organism evidence="1 2">
    <name type="scientific">Manganibacter manganicus</name>
    <dbReference type="NCBI Taxonomy" id="1873176"/>
    <lineage>
        <taxon>Bacteria</taxon>
        <taxon>Pseudomonadati</taxon>
        <taxon>Pseudomonadota</taxon>
        <taxon>Alphaproteobacteria</taxon>
        <taxon>Hyphomicrobiales</taxon>
        <taxon>Phyllobacteriaceae</taxon>
        <taxon>Manganibacter</taxon>
    </lineage>
</organism>
<dbReference type="OrthoDB" id="7340718at2"/>
<sequence length="310" mass="34180">MTPLREHIRAELAMSVVPAVSAFAEKLAAEARRAPFGILFYGSSLRSGDLSGVLDFYVVLEQLEDWPRGPATRIANRLLPPNVEHHEMAVEGGVLRAKVAILSLSQFTRLTRGYSLDSSVWARFAQPVALVFARDEASTQRLIAAVGAAVATAAAWAARLGPEEGPPLAFWHELFARTYASELRVEKAGRAVSIVDAAPERFAAILVPALQTAGIETEQRADGSLRPLVSTAERRTALGAWWRRRLLAKPLNMARLAKAAFTFKGGADYIVWKIARHSGVEIRLSPWQRRHPILASGPVLWRLWRRGVLR</sequence>
<protein>
    <submittedName>
        <fullName evidence="1">Uncharacterized protein</fullName>
    </submittedName>
</protein>
<evidence type="ECO:0000313" key="1">
    <source>
        <dbReference type="EMBL" id="OQM74443.1"/>
    </source>
</evidence>
<dbReference type="RefSeq" id="WP_080920770.1">
    <property type="nucleotide sequence ID" value="NZ_MDET01000031.1"/>
</dbReference>
<accession>A0A1V8RMU8</accession>
<proteinExistence type="predicted"/>
<reference evidence="1 2" key="1">
    <citation type="journal article" date="2016" name="Int. J. Syst. Evol. Microbiol.">
        <title>Pseudaminobacter manganicus sp. nov., isolated from sludge of a manganese mine.</title>
        <authorList>
            <person name="Li J."/>
            <person name="Huang J."/>
            <person name="Liao S."/>
            <person name="Wang G."/>
        </authorList>
    </citation>
    <scope>NUCLEOTIDE SEQUENCE [LARGE SCALE GENOMIC DNA]</scope>
    <source>
        <strain evidence="1 2">JH-7</strain>
    </source>
</reference>
<evidence type="ECO:0000313" key="2">
    <source>
        <dbReference type="Proteomes" id="UP000191905"/>
    </source>
</evidence>
<name>A0A1V8RMU8_9HYPH</name>
<dbReference type="AlphaFoldDB" id="A0A1V8RMU8"/>
<keyword evidence="2" id="KW-1185">Reference proteome</keyword>
<comment type="caution">
    <text evidence="1">The sequence shown here is derived from an EMBL/GenBank/DDBJ whole genome shotgun (WGS) entry which is preliminary data.</text>
</comment>
<dbReference type="STRING" id="1873176.BFN67_22080"/>
<dbReference type="EMBL" id="MDET01000031">
    <property type="protein sequence ID" value="OQM74443.1"/>
    <property type="molecule type" value="Genomic_DNA"/>
</dbReference>